<protein>
    <submittedName>
        <fullName evidence="1">Uncharacterized protein</fullName>
    </submittedName>
</protein>
<reference evidence="2" key="1">
    <citation type="journal article" date="2019" name="Int. J. Syst. Evol. Microbiol.">
        <title>The Global Catalogue of Microorganisms (GCM) 10K type strain sequencing project: providing services to taxonomists for standard genome sequencing and annotation.</title>
        <authorList>
            <consortium name="The Broad Institute Genomics Platform"/>
            <consortium name="The Broad Institute Genome Sequencing Center for Infectious Disease"/>
            <person name="Wu L."/>
            <person name="Ma J."/>
        </authorList>
    </citation>
    <scope>NUCLEOTIDE SEQUENCE [LARGE SCALE GENOMIC DNA]</scope>
    <source>
        <strain evidence="2">KCTC 32141</strain>
    </source>
</reference>
<organism evidence="1 2">
    <name type="scientific">Lacinutrix iliipiscaria</name>
    <dbReference type="NCBI Taxonomy" id="1230532"/>
    <lineage>
        <taxon>Bacteria</taxon>
        <taxon>Pseudomonadati</taxon>
        <taxon>Bacteroidota</taxon>
        <taxon>Flavobacteriia</taxon>
        <taxon>Flavobacteriales</taxon>
        <taxon>Flavobacteriaceae</taxon>
        <taxon>Lacinutrix</taxon>
    </lineage>
</organism>
<dbReference type="Proteomes" id="UP001597533">
    <property type="component" value="Unassembled WGS sequence"/>
</dbReference>
<proteinExistence type="predicted"/>
<gene>
    <name evidence="1" type="ORF">ACFS5M_13180</name>
</gene>
<dbReference type="EMBL" id="JBHUOV010000015">
    <property type="protein sequence ID" value="MFD2824628.1"/>
    <property type="molecule type" value="Genomic_DNA"/>
</dbReference>
<keyword evidence="2" id="KW-1185">Reference proteome</keyword>
<name>A0ABW5WPF5_9FLAO</name>
<evidence type="ECO:0000313" key="1">
    <source>
        <dbReference type="EMBL" id="MFD2824628.1"/>
    </source>
</evidence>
<comment type="caution">
    <text evidence="1">The sequence shown here is derived from an EMBL/GenBank/DDBJ whole genome shotgun (WGS) entry which is preliminary data.</text>
</comment>
<sequence>MNVTINIKNTEPKVNIVKDREAEEKLIQEIASKVVNDLSNNPEVSEKVKKIGKEKLRDIAVEALRDSIKKSEEKQIVEAKEMSAEISSALIAGIVKTTIDFANEL</sequence>
<dbReference type="RefSeq" id="WP_183489125.1">
    <property type="nucleotide sequence ID" value="NZ_JBHUOV010000015.1"/>
</dbReference>
<accession>A0ABW5WPF5</accession>
<evidence type="ECO:0000313" key="2">
    <source>
        <dbReference type="Proteomes" id="UP001597533"/>
    </source>
</evidence>